<feature type="region of interest" description="Disordered" evidence="2">
    <location>
        <begin position="61"/>
        <end position="114"/>
    </location>
</feature>
<dbReference type="RefSeq" id="XP_027351287.1">
    <property type="nucleotide sequence ID" value="XM_027495486.1"/>
</dbReference>
<sequence length="380" mass="43324">MKVTETNFKNQESSIKKLETQIGQLAEQLANRDEVRFPSNIIVNPREQCQAITTRSEAVVSSPRKKNEVTNSNEESELKQEDFESEKYTMLKRGKEEEENCSNKQEKRGKKQRFEQACKPINEEQFKRLPFPKRVHDPRQEKQFERKLDMKKLVPLTEECSAILQRKLPQKLKDPGSFSILCSIGNHTVGKALCDLGASINLMPLAIMKKLGIEEVKPTGITLQLADRSYTYPYGVVEDLLVKVDKFIFPADFVILDMKVDADIPLILGRPFLAIGRALIDVQKGELMLRVQEEKVIFNVFEAIKHPSDDMSCMKIDVIDAVIPPSLEKNNESAVLESTLAIAKCSIHEEQDEEVKDCILQLDSLPCINKEINQLKEELH</sequence>
<dbReference type="PANTHER" id="PTHR33067">
    <property type="entry name" value="RNA-DIRECTED DNA POLYMERASE-RELATED"/>
    <property type="match status" value="1"/>
</dbReference>
<dbReference type="Gene3D" id="2.40.70.10">
    <property type="entry name" value="Acid Proteases"/>
    <property type="match status" value="1"/>
</dbReference>
<reference evidence="3" key="1">
    <citation type="journal article" date="2019" name="Toxins">
        <title>Detection of Abrin-Like and Prepropulchellin-Like Toxin Genes and Transcripts Using Whole Genome Sequencing and Full-Length Transcript Sequencing of Abrus precatorius.</title>
        <authorList>
            <person name="Hovde B.T."/>
            <person name="Daligault H.E."/>
            <person name="Hanschen E.R."/>
            <person name="Kunde Y.A."/>
            <person name="Johnson M.B."/>
            <person name="Starkenburg S.R."/>
            <person name="Johnson S.L."/>
        </authorList>
    </citation>
    <scope>NUCLEOTIDE SEQUENCE [LARGE SCALE GENOMIC DNA]</scope>
</reference>
<feature type="coiled-coil region" evidence="1">
    <location>
        <begin position="1"/>
        <end position="35"/>
    </location>
</feature>
<feature type="compositionally biased region" description="Basic and acidic residues" evidence="2">
    <location>
        <begin position="76"/>
        <end position="96"/>
    </location>
</feature>
<evidence type="ECO:0000256" key="1">
    <source>
        <dbReference type="SAM" id="Coils"/>
    </source>
</evidence>
<dbReference type="AlphaFoldDB" id="A0A8B8L502"/>
<dbReference type="CDD" id="cd00303">
    <property type="entry name" value="retropepsin_like"/>
    <property type="match status" value="1"/>
</dbReference>
<dbReference type="InterPro" id="IPR021109">
    <property type="entry name" value="Peptidase_aspartic_dom_sf"/>
</dbReference>
<evidence type="ECO:0000313" key="3">
    <source>
        <dbReference type="Proteomes" id="UP000694853"/>
    </source>
</evidence>
<accession>A0A8B8L502</accession>
<name>A0A8B8L502_ABRPR</name>
<evidence type="ECO:0000313" key="4">
    <source>
        <dbReference type="RefSeq" id="XP_027351287.1"/>
    </source>
</evidence>
<dbReference type="GeneID" id="113862397"/>
<reference evidence="4" key="2">
    <citation type="submission" date="2025-08" db="UniProtKB">
        <authorList>
            <consortium name="RefSeq"/>
        </authorList>
    </citation>
    <scope>IDENTIFICATION</scope>
    <source>
        <tissue evidence="4">Young leaves</tissue>
    </source>
</reference>
<dbReference type="OrthoDB" id="1734538at2759"/>
<dbReference type="Proteomes" id="UP000694853">
    <property type="component" value="Unplaced"/>
</dbReference>
<organism evidence="3 4">
    <name type="scientific">Abrus precatorius</name>
    <name type="common">Indian licorice</name>
    <name type="synonym">Glycine abrus</name>
    <dbReference type="NCBI Taxonomy" id="3816"/>
    <lineage>
        <taxon>Eukaryota</taxon>
        <taxon>Viridiplantae</taxon>
        <taxon>Streptophyta</taxon>
        <taxon>Embryophyta</taxon>
        <taxon>Tracheophyta</taxon>
        <taxon>Spermatophyta</taxon>
        <taxon>Magnoliopsida</taxon>
        <taxon>eudicotyledons</taxon>
        <taxon>Gunneridae</taxon>
        <taxon>Pentapetalae</taxon>
        <taxon>rosids</taxon>
        <taxon>fabids</taxon>
        <taxon>Fabales</taxon>
        <taxon>Fabaceae</taxon>
        <taxon>Papilionoideae</taxon>
        <taxon>50 kb inversion clade</taxon>
        <taxon>NPAAA clade</taxon>
        <taxon>indigoferoid/millettioid clade</taxon>
        <taxon>Abreae</taxon>
        <taxon>Abrus</taxon>
    </lineage>
</organism>
<keyword evidence="1" id="KW-0175">Coiled coil</keyword>
<proteinExistence type="predicted"/>
<dbReference type="PANTHER" id="PTHR33067:SF39">
    <property type="entry name" value="TRANSCRIPTION FACTOR INTERACTOR AND REGULATOR CCHC(ZN) FAMILY"/>
    <property type="match status" value="1"/>
</dbReference>
<keyword evidence="3" id="KW-1185">Reference proteome</keyword>
<evidence type="ECO:0000256" key="2">
    <source>
        <dbReference type="SAM" id="MobiDB-lite"/>
    </source>
</evidence>
<gene>
    <name evidence="4" type="primary">LOC113862397</name>
</gene>
<dbReference type="KEGG" id="aprc:113862397"/>
<protein>
    <submittedName>
        <fullName evidence="4">Uncharacterized protein LOC113862397</fullName>
    </submittedName>
</protein>